<evidence type="ECO:0000313" key="3">
    <source>
        <dbReference type="Proteomes" id="UP001165296"/>
    </source>
</evidence>
<dbReference type="Proteomes" id="UP001165296">
    <property type="component" value="Unassembled WGS sequence"/>
</dbReference>
<dbReference type="EMBL" id="JAJADR010000001">
    <property type="protein sequence ID" value="MCB2406766.1"/>
    <property type="molecule type" value="Genomic_DNA"/>
</dbReference>
<dbReference type="InterPro" id="IPR026444">
    <property type="entry name" value="Secre_tail"/>
</dbReference>
<keyword evidence="3" id="KW-1185">Reference proteome</keyword>
<sequence>MVHSLRFPFRTLGACLGLLLAGQAASAQNGPSYYSAFDEPVVSRDYQVGATDTGLCLGCVVANPDRAADANLNNYAILQNTLGVAGGGVSLTLRLNGAGLNNYRAGVVVSTGSLLNATVLSTITLRTSLNGIPQQEVQGTDALVSTRLLSDSRYGIEFVATKAFDKVEIVVGGVLNAINTVRVLYAYGVPAAAQLDRAVGYLSRSAQPASGDYVVTSGSNGPIALCLGSGVQNPENTVDTDLENYATLNTVAGVNGCSTALKVKLDGTALAGYQAGFVVGNGSLLDLNVLDGIQLTTYLNGAVQESRQGADLLQLTLLADNRYYVSFRSTQSFNQVELKLGALASVLNTVRAYYGFGIEAAAFRDVTPVLSNFAAPQRGTEYQESASGLLCLGCGSSNTAKAADNVFAPGNYASVRFPVLALGSYKLKLRLNGAGKAGNRAGVVLRTSTDLLRTTLLQNIRLTTYAGSTGSQLVETASGSSLLDLGLISDNRREIAFLTKQDFDWVEVEITGGVGLFSDARIYYAFAEDPNPSFPAVVGPPITDGGGESEARTSRTGSNGLSASGVGLEVYPNPAGGNQKVEVNLPVLPAAGSAIKIYSILGQQLQSVALTGRTAILPLTGLGAGLYSIVLVDAKGSRVASQRLVVTQ</sequence>
<organism evidence="2 3">
    <name type="scientific">Hymenobacter lucidus</name>
    <dbReference type="NCBI Taxonomy" id="2880930"/>
    <lineage>
        <taxon>Bacteria</taxon>
        <taxon>Pseudomonadati</taxon>
        <taxon>Bacteroidota</taxon>
        <taxon>Cytophagia</taxon>
        <taxon>Cytophagales</taxon>
        <taxon>Hymenobacteraceae</taxon>
        <taxon>Hymenobacter</taxon>
    </lineage>
</organism>
<comment type="caution">
    <text evidence="2">The sequence shown here is derived from an EMBL/GenBank/DDBJ whole genome shotgun (WGS) entry which is preliminary data.</text>
</comment>
<evidence type="ECO:0000256" key="1">
    <source>
        <dbReference type="SAM" id="SignalP"/>
    </source>
</evidence>
<feature type="chain" id="PRO_5047252778" evidence="1">
    <location>
        <begin position="28"/>
        <end position="648"/>
    </location>
</feature>
<keyword evidence="1" id="KW-0732">Signal</keyword>
<gene>
    <name evidence="2" type="ORF">LGH74_02140</name>
</gene>
<dbReference type="RefSeq" id="WP_226171206.1">
    <property type="nucleotide sequence ID" value="NZ_JAJADR010000001.1"/>
</dbReference>
<feature type="signal peptide" evidence="1">
    <location>
        <begin position="1"/>
        <end position="27"/>
    </location>
</feature>
<dbReference type="NCBIfam" id="TIGR04183">
    <property type="entry name" value="Por_Secre_tail"/>
    <property type="match status" value="1"/>
</dbReference>
<name>A0ABS8ALU0_9BACT</name>
<reference evidence="2" key="1">
    <citation type="submission" date="2021-10" db="EMBL/GenBank/DDBJ databases">
        <authorList>
            <person name="Dean J.D."/>
            <person name="Kim M.K."/>
            <person name="Newey C.N."/>
            <person name="Stoker T.S."/>
            <person name="Thompson D.W."/>
            <person name="Grose J.H."/>
        </authorList>
    </citation>
    <scope>NUCLEOTIDE SEQUENCE</scope>
    <source>
        <strain evidence="2">BT178</strain>
    </source>
</reference>
<accession>A0ABS8ALU0</accession>
<protein>
    <submittedName>
        <fullName evidence="2">T9SS type A sorting domain-containing protein</fullName>
    </submittedName>
</protein>
<proteinExistence type="predicted"/>
<evidence type="ECO:0000313" key="2">
    <source>
        <dbReference type="EMBL" id="MCB2406766.1"/>
    </source>
</evidence>